<reference evidence="14" key="1">
    <citation type="submission" date="2016-01" db="EMBL/GenBank/DDBJ databases">
        <authorList>
            <person name="Mitreva M."/>
            <person name="Pepin K.H."/>
            <person name="Mihindukulasuriya K.A."/>
            <person name="Fulton R."/>
            <person name="Fronick C."/>
            <person name="O'Laughlin M."/>
            <person name="Miner T."/>
            <person name="Herter B."/>
            <person name="Rosa B.A."/>
            <person name="Cordes M."/>
            <person name="Tomlinson C."/>
            <person name="Wollam A."/>
            <person name="Palsikar V.B."/>
            <person name="Mardis E.R."/>
            <person name="Wilson R.K."/>
        </authorList>
    </citation>
    <scope>NUCLEOTIDE SEQUENCE [LARGE SCALE GENOMIC DNA]</scope>
    <source>
        <strain evidence="14">KA00185</strain>
    </source>
</reference>
<comment type="caution">
    <text evidence="13">The sequence shown here is derived from an EMBL/GenBank/DDBJ whole genome shotgun (WGS) entry which is preliminary data.</text>
</comment>
<evidence type="ECO:0000256" key="10">
    <source>
        <dbReference type="ARBA" id="ARBA00034478"/>
    </source>
</evidence>
<dbReference type="Gene3D" id="3.20.20.220">
    <property type="match status" value="1"/>
</dbReference>
<dbReference type="RefSeq" id="WP_018498546.1">
    <property type="nucleotide sequence ID" value="NZ_AP019829.2"/>
</dbReference>
<proteinExistence type="inferred from homology"/>
<dbReference type="EMBL" id="LSDD01000009">
    <property type="protein sequence ID" value="KXB69988.1"/>
    <property type="molecule type" value="Genomic_DNA"/>
</dbReference>
<comment type="pathway">
    <text evidence="10">Amino-acid biosynthesis; L-methionine biosynthesis via de novo pathway.</text>
</comment>
<dbReference type="NCBIfam" id="TIGR00676">
    <property type="entry name" value="fadh2"/>
    <property type="match status" value="1"/>
</dbReference>
<keyword evidence="5 12" id="KW-0285">Flavoprotein</keyword>
<organism evidence="13 14">
    <name type="scientific">Leptotrichia wadei</name>
    <dbReference type="NCBI Taxonomy" id="157687"/>
    <lineage>
        <taxon>Bacteria</taxon>
        <taxon>Fusobacteriati</taxon>
        <taxon>Fusobacteriota</taxon>
        <taxon>Fusobacteriia</taxon>
        <taxon>Fusobacteriales</taxon>
        <taxon>Leptotrichiaceae</taxon>
        <taxon>Leptotrichia</taxon>
    </lineage>
</organism>
<dbReference type="InterPro" id="IPR029041">
    <property type="entry name" value="FAD-linked_oxidoreductase-like"/>
</dbReference>
<dbReference type="CDD" id="cd00537">
    <property type="entry name" value="MTHFR"/>
    <property type="match status" value="1"/>
</dbReference>
<dbReference type="PANTHER" id="PTHR45754:SF3">
    <property type="entry name" value="METHYLENETETRAHYDROFOLATE REDUCTASE (NADPH)"/>
    <property type="match status" value="1"/>
</dbReference>
<sequence>MRIKDLFEKKEHLISFEIFPPNKNFSVEKLKDVTDELVQYKPDFISVTYGAGGKTKGGTIEMASHIKNNLKTEVLAHLTCVGSKKSEINDYLQEAKKCNIKNILALRGDVPQGETEEIYNRGDYKYASELISDLRKNSEFNDFSIGGAFYPETHYENNDLVDLFHLKNKVEAGTDFLASQMFFDNDIFIKFKEQAEKLDIKVPLIAGIMPVTNAKQIKRIIELSKCSVPEKLDKLLGKYGDNPESMKKAGIMYASEQIIELLAYGIRGIHIYTMNKPEIAKEIVKNIEFAR</sequence>
<accession>A0A134AQL1</accession>
<comment type="similarity">
    <text evidence="3 12">Belongs to the methylenetetrahydrofolate reductase family.</text>
</comment>
<evidence type="ECO:0000256" key="7">
    <source>
        <dbReference type="ARBA" id="ARBA00023002"/>
    </source>
</evidence>
<dbReference type="Proteomes" id="UP000070483">
    <property type="component" value="Unassembled WGS sequence"/>
</dbReference>
<gene>
    <name evidence="13" type="ORF">HMPREF3180_00199</name>
</gene>
<keyword evidence="9" id="KW-0486">Methionine biosynthesis</keyword>
<dbReference type="GO" id="GO:0071949">
    <property type="term" value="F:FAD binding"/>
    <property type="evidence" value="ECO:0007669"/>
    <property type="project" value="TreeGrafter"/>
</dbReference>
<comment type="pathway">
    <text evidence="2 12">One-carbon metabolism; tetrahydrofolate interconversion.</text>
</comment>
<dbReference type="OrthoDB" id="9812555at2"/>
<dbReference type="EC" id="1.5.1.54" evidence="12"/>
<protein>
    <recommendedName>
        <fullName evidence="12">Methylenetetrahydrofolate reductase</fullName>
        <ecNumber evidence="12">1.5.1.54</ecNumber>
    </recommendedName>
</protein>
<dbReference type="InterPro" id="IPR004620">
    <property type="entry name" value="MTHF_reductase_bac"/>
</dbReference>
<dbReference type="STRING" id="157687.HMPREF3180_00199"/>
<dbReference type="AlphaFoldDB" id="A0A134AQL1"/>
<dbReference type="GO" id="GO:0106312">
    <property type="term" value="F:methylenetetrahydrofolate reductase (NADH) activity"/>
    <property type="evidence" value="ECO:0007669"/>
    <property type="project" value="UniProtKB-EC"/>
</dbReference>
<evidence type="ECO:0000313" key="14">
    <source>
        <dbReference type="Proteomes" id="UP000070483"/>
    </source>
</evidence>
<keyword evidence="4" id="KW-0028">Amino-acid biosynthesis</keyword>
<dbReference type="GO" id="GO:0009086">
    <property type="term" value="P:methionine biosynthetic process"/>
    <property type="evidence" value="ECO:0007669"/>
    <property type="project" value="UniProtKB-KW"/>
</dbReference>
<comment type="catalytic activity">
    <reaction evidence="11">
        <text>(6S)-5-methyl-5,6,7,8-tetrahydrofolate + NAD(+) = (6R)-5,10-methylene-5,6,7,8-tetrahydrofolate + NADH + H(+)</text>
        <dbReference type="Rhea" id="RHEA:19821"/>
        <dbReference type="ChEBI" id="CHEBI:15378"/>
        <dbReference type="ChEBI" id="CHEBI:15636"/>
        <dbReference type="ChEBI" id="CHEBI:18608"/>
        <dbReference type="ChEBI" id="CHEBI:57540"/>
        <dbReference type="ChEBI" id="CHEBI:57945"/>
        <dbReference type="EC" id="1.5.1.54"/>
    </reaction>
    <physiologicalReaction direction="right-to-left" evidence="11">
        <dbReference type="Rhea" id="RHEA:19823"/>
    </physiologicalReaction>
</comment>
<evidence type="ECO:0000256" key="12">
    <source>
        <dbReference type="RuleBase" id="RU003862"/>
    </source>
</evidence>
<name>A0A134AQL1_9FUSO</name>
<dbReference type="UniPathway" id="UPA00193"/>
<evidence type="ECO:0000256" key="6">
    <source>
        <dbReference type="ARBA" id="ARBA00022827"/>
    </source>
</evidence>
<evidence type="ECO:0000256" key="2">
    <source>
        <dbReference type="ARBA" id="ARBA00004777"/>
    </source>
</evidence>
<dbReference type="Pfam" id="PF02219">
    <property type="entry name" value="MTHFR"/>
    <property type="match status" value="1"/>
</dbReference>
<dbReference type="GO" id="GO:0035999">
    <property type="term" value="P:tetrahydrofolate interconversion"/>
    <property type="evidence" value="ECO:0007669"/>
    <property type="project" value="UniProtKB-UniPathway"/>
</dbReference>
<keyword evidence="14" id="KW-1185">Reference proteome</keyword>
<evidence type="ECO:0000256" key="5">
    <source>
        <dbReference type="ARBA" id="ARBA00022630"/>
    </source>
</evidence>
<evidence type="ECO:0000256" key="3">
    <source>
        <dbReference type="ARBA" id="ARBA00006743"/>
    </source>
</evidence>
<evidence type="ECO:0000256" key="11">
    <source>
        <dbReference type="ARBA" id="ARBA00048628"/>
    </source>
</evidence>
<dbReference type="PATRIC" id="fig|157687.3.peg.202"/>
<evidence type="ECO:0000256" key="8">
    <source>
        <dbReference type="ARBA" id="ARBA00023027"/>
    </source>
</evidence>
<keyword evidence="6 12" id="KW-0274">FAD</keyword>
<dbReference type="GeneID" id="84804942"/>
<dbReference type="PANTHER" id="PTHR45754">
    <property type="entry name" value="METHYLENETETRAHYDROFOLATE REDUCTASE"/>
    <property type="match status" value="1"/>
</dbReference>
<keyword evidence="8" id="KW-0520">NAD</keyword>
<dbReference type="InterPro" id="IPR003171">
    <property type="entry name" value="Mehydrof_redctse-like"/>
</dbReference>
<comment type="cofactor">
    <cofactor evidence="1 12">
        <name>FAD</name>
        <dbReference type="ChEBI" id="CHEBI:57692"/>
    </cofactor>
</comment>
<evidence type="ECO:0000256" key="9">
    <source>
        <dbReference type="ARBA" id="ARBA00023167"/>
    </source>
</evidence>
<dbReference type="GO" id="GO:0005829">
    <property type="term" value="C:cytosol"/>
    <property type="evidence" value="ECO:0007669"/>
    <property type="project" value="InterPro"/>
</dbReference>
<evidence type="ECO:0000256" key="1">
    <source>
        <dbReference type="ARBA" id="ARBA00001974"/>
    </source>
</evidence>
<dbReference type="SUPFAM" id="SSF51730">
    <property type="entry name" value="FAD-linked oxidoreductase"/>
    <property type="match status" value="1"/>
</dbReference>
<evidence type="ECO:0000256" key="4">
    <source>
        <dbReference type="ARBA" id="ARBA00022605"/>
    </source>
</evidence>
<evidence type="ECO:0000313" key="13">
    <source>
        <dbReference type="EMBL" id="KXB69988.1"/>
    </source>
</evidence>
<keyword evidence="7 12" id="KW-0560">Oxidoreductase</keyword>